<protein>
    <submittedName>
        <fullName evidence="1">Uncharacterized protein</fullName>
    </submittedName>
</protein>
<dbReference type="Proteomes" id="UP001295444">
    <property type="component" value="Chromosome 05"/>
</dbReference>
<evidence type="ECO:0000313" key="1">
    <source>
        <dbReference type="EMBL" id="CAH2293125.1"/>
    </source>
</evidence>
<proteinExistence type="predicted"/>
<keyword evidence="2" id="KW-1185">Reference proteome</keyword>
<gene>
    <name evidence="1" type="ORF">PECUL_23A003265</name>
</gene>
<dbReference type="EMBL" id="OW240916">
    <property type="protein sequence ID" value="CAH2293125.1"/>
    <property type="molecule type" value="Genomic_DNA"/>
</dbReference>
<reference evidence="1" key="1">
    <citation type="submission" date="2022-03" db="EMBL/GenBank/DDBJ databases">
        <authorList>
            <person name="Alioto T."/>
            <person name="Alioto T."/>
            <person name="Gomez Garrido J."/>
        </authorList>
    </citation>
    <scope>NUCLEOTIDE SEQUENCE</scope>
</reference>
<dbReference type="AlphaFoldDB" id="A0AAD1S7Q4"/>
<evidence type="ECO:0000313" key="2">
    <source>
        <dbReference type="Proteomes" id="UP001295444"/>
    </source>
</evidence>
<name>A0AAD1S7Q4_PELCU</name>
<sequence>MAASKPNYTLHLRAALRLEAFAPDSGQHWRAPPSHLTPGLDLASTTAFLGLEPLRALLIPKPNTWTHHTYQSSRYRPAMEPEPWAQMVGSCGARGRRRGICQILPHYLSTRVGGEETTGPEDSACLTVYCLQRAGPVEPEFTSLVFQST</sequence>
<accession>A0AAD1S7Q4</accession>
<organism evidence="1 2">
    <name type="scientific">Pelobates cultripes</name>
    <name type="common">Western spadefoot toad</name>
    <dbReference type="NCBI Taxonomy" id="61616"/>
    <lineage>
        <taxon>Eukaryota</taxon>
        <taxon>Metazoa</taxon>
        <taxon>Chordata</taxon>
        <taxon>Craniata</taxon>
        <taxon>Vertebrata</taxon>
        <taxon>Euteleostomi</taxon>
        <taxon>Amphibia</taxon>
        <taxon>Batrachia</taxon>
        <taxon>Anura</taxon>
        <taxon>Pelobatoidea</taxon>
        <taxon>Pelobatidae</taxon>
        <taxon>Pelobates</taxon>
    </lineage>
</organism>